<evidence type="ECO:0000256" key="4">
    <source>
        <dbReference type="ARBA" id="ARBA00022692"/>
    </source>
</evidence>
<keyword evidence="5" id="KW-0256">Endoplasmic reticulum</keyword>
<proteinExistence type="inferred from homology"/>
<reference evidence="10" key="1">
    <citation type="submission" date="2020-11" db="EMBL/GenBank/DDBJ databases">
        <authorList>
            <consortium name="DOE Joint Genome Institute"/>
            <person name="Ahrendt S."/>
            <person name="Riley R."/>
            <person name="Andreopoulos W."/>
            <person name="Labutti K."/>
            <person name="Pangilinan J."/>
            <person name="Ruiz-Duenas F.J."/>
            <person name="Barrasa J.M."/>
            <person name="Sanchez-Garcia M."/>
            <person name="Camarero S."/>
            <person name="Miyauchi S."/>
            <person name="Serrano A."/>
            <person name="Linde D."/>
            <person name="Babiker R."/>
            <person name="Drula E."/>
            <person name="Ayuso-Fernandez I."/>
            <person name="Pacheco R."/>
            <person name="Padilla G."/>
            <person name="Ferreira P."/>
            <person name="Barriuso J."/>
            <person name="Kellner H."/>
            <person name="Castanera R."/>
            <person name="Alfaro M."/>
            <person name="Ramirez L."/>
            <person name="Pisabarro A.G."/>
            <person name="Kuo A."/>
            <person name="Tritt A."/>
            <person name="Lipzen A."/>
            <person name="He G."/>
            <person name="Yan M."/>
            <person name="Ng V."/>
            <person name="Cullen D."/>
            <person name="Martin F."/>
            <person name="Rosso M.-N."/>
            <person name="Henrissat B."/>
            <person name="Hibbett D."/>
            <person name="Martinez A.T."/>
            <person name="Grigoriev I.V."/>
        </authorList>
    </citation>
    <scope>NUCLEOTIDE SEQUENCE</scope>
    <source>
        <strain evidence="10">MF-IS2</strain>
    </source>
</reference>
<dbReference type="PANTHER" id="PTHR13202">
    <property type="entry name" value="MICROSOMAL SIGNAL PEPTIDASE 12 KDA SUBUNIT"/>
    <property type="match status" value="1"/>
</dbReference>
<dbReference type="GO" id="GO:0045047">
    <property type="term" value="P:protein targeting to ER"/>
    <property type="evidence" value="ECO:0007669"/>
    <property type="project" value="TreeGrafter"/>
</dbReference>
<keyword evidence="7 9" id="KW-0472">Membrane</keyword>
<comment type="subcellular location">
    <subcellularLocation>
        <location evidence="1">Endoplasmic reticulum membrane</location>
        <topology evidence="1">Multi-pass membrane protein</topology>
    </subcellularLocation>
</comment>
<dbReference type="OrthoDB" id="263893at2759"/>
<evidence type="ECO:0000313" key="11">
    <source>
        <dbReference type="Proteomes" id="UP000807342"/>
    </source>
</evidence>
<dbReference type="InterPro" id="IPR009542">
    <property type="entry name" value="Spc1/SPCS1"/>
</dbReference>
<comment type="similarity">
    <text evidence="2">Belongs to the SPCS1 family.</text>
</comment>
<organism evidence="10 11">
    <name type="scientific">Macrolepiota fuliginosa MF-IS2</name>
    <dbReference type="NCBI Taxonomy" id="1400762"/>
    <lineage>
        <taxon>Eukaryota</taxon>
        <taxon>Fungi</taxon>
        <taxon>Dikarya</taxon>
        <taxon>Basidiomycota</taxon>
        <taxon>Agaricomycotina</taxon>
        <taxon>Agaricomycetes</taxon>
        <taxon>Agaricomycetidae</taxon>
        <taxon>Agaricales</taxon>
        <taxon>Agaricineae</taxon>
        <taxon>Agaricaceae</taxon>
        <taxon>Macrolepiota</taxon>
    </lineage>
</organism>
<dbReference type="GO" id="GO:0005787">
    <property type="term" value="C:signal peptidase complex"/>
    <property type="evidence" value="ECO:0007669"/>
    <property type="project" value="InterPro"/>
</dbReference>
<evidence type="ECO:0000256" key="3">
    <source>
        <dbReference type="ARBA" id="ARBA00017059"/>
    </source>
</evidence>
<feature type="transmembrane region" description="Helical" evidence="9">
    <location>
        <begin position="44"/>
        <end position="64"/>
    </location>
</feature>
<feature type="transmembrane region" description="Helical" evidence="9">
    <location>
        <begin position="20"/>
        <end position="38"/>
    </location>
</feature>
<evidence type="ECO:0000256" key="8">
    <source>
        <dbReference type="ARBA" id="ARBA00045204"/>
    </source>
</evidence>
<protein>
    <recommendedName>
        <fullName evidence="3">Signal peptidase complex subunit 1</fullName>
    </recommendedName>
</protein>
<evidence type="ECO:0000256" key="6">
    <source>
        <dbReference type="ARBA" id="ARBA00022989"/>
    </source>
</evidence>
<name>A0A9P6C080_9AGAR</name>
<comment type="function">
    <text evidence="8">Component of the signal peptidase complex (SPC) which catalyzes the cleavage of N-terminal signal sequences from nascent proteins as they are translocated into the lumen of the endoplasmic reticulum. Dispensable for SPC enzymatic activity.</text>
</comment>
<evidence type="ECO:0000256" key="9">
    <source>
        <dbReference type="SAM" id="Phobius"/>
    </source>
</evidence>
<dbReference type="Pfam" id="PF06645">
    <property type="entry name" value="SPC12"/>
    <property type="match status" value="1"/>
</dbReference>
<dbReference type="AlphaFoldDB" id="A0A9P6C080"/>
<dbReference type="PANTHER" id="PTHR13202:SF0">
    <property type="entry name" value="SIGNAL PEPTIDASE COMPLEX SUBUNIT 1"/>
    <property type="match status" value="1"/>
</dbReference>
<keyword evidence="11" id="KW-1185">Reference proteome</keyword>
<evidence type="ECO:0000313" key="10">
    <source>
        <dbReference type="EMBL" id="KAF9444325.1"/>
    </source>
</evidence>
<evidence type="ECO:0000256" key="2">
    <source>
        <dbReference type="ARBA" id="ARBA00005245"/>
    </source>
</evidence>
<dbReference type="EMBL" id="MU151385">
    <property type="protein sequence ID" value="KAF9444325.1"/>
    <property type="molecule type" value="Genomic_DNA"/>
</dbReference>
<keyword evidence="4 9" id="KW-0812">Transmembrane</keyword>
<comment type="caution">
    <text evidence="10">The sequence shown here is derived from an EMBL/GenBank/DDBJ whole genome shotgun (WGS) entry which is preliminary data.</text>
</comment>
<sequence>MQDYLEGKIDFVGQQRVEEVARVVLISTTALSFIVGFAMQSLAVTFGIFGAVTAVLLLAVVPPWPMFRQHPVRWLGARASN</sequence>
<evidence type="ECO:0000256" key="7">
    <source>
        <dbReference type="ARBA" id="ARBA00023136"/>
    </source>
</evidence>
<dbReference type="GO" id="GO:0006465">
    <property type="term" value="P:signal peptide processing"/>
    <property type="evidence" value="ECO:0007669"/>
    <property type="project" value="InterPro"/>
</dbReference>
<gene>
    <name evidence="10" type="ORF">P691DRAFT_763508</name>
</gene>
<evidence type="ECO:0000256" key="1">
    <source>
        <dbReference type="ARBA" id="ARBA00004477"/>
    </source>
</evidence>
<accession>A0A9P6C080</accession>
<dbReference type="Proteomes" id="UP000807342">
    <property type="component" value="Unassembled WGS sequence"/>
</dbReference>
<evidence type="ECO:0000256" key="5">
    <source>
        <dbReference type="ARBA" id="ARBA00022824"/>
    </source>
</evidence>
<keyword evidence="6 9" id="KW-1133">Transmembrane helix</keyword>